<dbReference type="NCBIfam" id="TIGR00054">
    <property type="entry name" value="RIP metalloprotease RseP"/>
    <property type="match status" value="1"/>
</dbReference>
<dbReference type="InterPro" id="IPR008915">
    <property type="entry name" value="Peptidase_M50"/>
</dbReference>
<keyword evidence="5 11" id="KW-0812">Transmembrane</keyword>
<keyword evidence="10 11" id="KW-0472">Membrane</keyword>
<comment type="subcellular location">
    <subcellularLocation>
        <location evidence="2">Membrane</location>
        <topology evidence="2">Multi-pass membrane protein</topology>
    </subcellularLocation>
</comment>
<evidence type="ECO:0000313" key="13">
    <source>
        <dbReference type="EMBL" id="WGZ92083.1"/>
    </source>
</evidence>
<feature type="domain" description="PDZ" evidence="12">
    <location>
        <begin position="196"/>
        <end position="285"/>
    </location>
</feature>
<name>A0AA95H9T1_9GAMM</name>
<keyword evidence="8 11" id="KW-1133">Transmembrane helix</keyword>
<dbReference type="PANTHER" id="PTHR42837">
    <property type="entry name" value="REGULATOR OF SIGMA-E PROTEASE RSEP"/>
    <property type="match status" value="1"/>
</dbReference>
<dbReference type="GO" id="GO:0006508">
    <property type="term" value="P:proteolysis"/>
    <property type="evidence" value="ECO:0007669"/>
    <property type="project" value="UniProtKB-KW"/>
</dbReference>
<reference evidence="13" key="1">
    <citation type="journal article" date="2023" name="Int. J. Mol. Sci.">
        <title>Metagenomics Revealed a New Genus 'Candidatus Thiocaldithrix dubininis' gen. nov., sp. nov. and a New Species 'Candidatus Thiothrix putei' sp. nov. in the Family Thiotrichaceae, Some Members of Which Have Traits of Both Na+- and H+-Motive Energetics.</title>
        <authorList>
            <person name="Ravin N.V."/>
            <person name="Muntyan M.S."/>
            <person name="Smolyakov D.D."/>
            <person name="Rudenko T.S."/>
            <person name="Beletsky A.V."/>
            <person name="Mardanov A.V."/>
            <person name="Grabovich M.Y."/>
        </authorList>
    </citation>
    <scope>NUCLEOTIDE SEQUENCE</scope>
    <source>
        <strain evidence="13">GKL-01</strain>
    </source>
</reference>
<dbReference type="Pfam" id="PF17820">
    <property type="entry name" value="PDZ_6"/>
    <property type="match status" value="2"/>
</dbReference>
<reference evidence="13" key="2">
    <citation type="submission" date="2023-04" db="EMBL/GenBank/DDBJ databases">
        <authorList>
            <person name="Beletskiy A.V."/>
            <person name="Mardanov A.V."/>
            <person name="Ravin N.V."/>
        </authorList>
    </citation>
    <scope>NUCLEOTIDE SEQUENCE</scope>
    <source>
        <strain evidence="13">GKL-01</strain>
    </source>
</reference>
<dbReference type="PANTHER" id="PTHR42837:SF2">
    <property type="entry name" value="MEMBRANE METALLOPROTEASE ARASP2, CHLOROPLASTIC-RELATED"/>
    <property type="match status" value="1"/>
</dbReference>
<protein>
    <recommendedName>
        <fullName evidence="11">Zinc metalloprotease</fullName>
        <ecNumber evidence="11">3.4.24.-</ecNumber>
    </recommendedName>
</protein>
<feature type="domain" description="PDZ" evidence="12">
    <location>
        <begin position="121"/>
        <end position="192"/>
    </location>
</feature>
<sequence>MSLLTIILSTLVTIGILVTFHEWGHFWVARKLGVKVLRFSIGFGKPLWKRRGKGPDYVEYVIAALPFGGYVKMLDERECEEGESIPAADLPRAFNRQPIWKRAAIVAAGPIANFILAIILYSLVFMLGQETRYAYMDVLPNTPAASAGFQAGDLVTAINDKPVAALQDVPLLLIDQYMVSPDKLVATVRTQEGFEAKRTLNLQGSELLKQTDDILERVGLMPWTPAYPLKITVVADNSPAAQADLKVGDILQQAAGQPVNSFGNFLTLVKSHENQALALQVLRGEKMLEVKVTPQKTDKGQIQVGLGFASPPDSILDKLYFNQSYNPLESVKRGVQQTWDMSVMSLQLMGRIFTGEVSVDNISGVITIAQVAGKAATIGLVTFLSFLAIFSVSLGLLNLMPIPMLDGGHLLYYLIEAVKGSPLSEQAESVGLRIGMAIIGALMVLALYNDFMRLMK</sequence>
<evidence type="ECO:0000256" key="4">
    <source>
        <dbReference type="ARBA" id="ARBA00022670"/>
    </source>
</evidence>
<dbReference type="EMBL" id="CP124755">
    <property type="protein sequence ID" value="WGZ92083.1"/>
    <property type="molecule type" value="Genomic_DNA"/>
</dbReference>
<keyword evidence="7 11" id="KW-0862">Zinc</keyword>
<dbReference type="GO" id="GO:0046872">
    <property type="term" value="F:metal ion binding"/>
    <property type="evidence" value="ECO:0007669"/>
    <property type="project" value="UniProtKB-KW"/>
</dbReference>
<accession>A0AA95H9T1</accession>
<dbReference type="AlphaFoldDB" id="A0AA95H9T1"/>
<feature type="transmembrane region" description="Helical" evidence="11">
    <location>
        <begin position="378"/>
        <end position="400"/>
    </location>
</feature>
<evidence type="ECO:0000256" key="6">
    <source>
        <dbReference type="ARBA" id="ARBA00022801"/>
    </source>
</evidence>
<dbReference type="Gene3D" id="2.30.42.10">
    <property type="match status" value="2"/>
</dbReference>
<dbReference type="GO" id="GO:0016020">
    <property type="term" value="C:membrane"/>
    <property type="evidence" value="ECO:0007669"/>
    <property type="project" value="UniProtKB-SubCell"/>
</dbReference>
<dbReference type="EC" id="3.4.24.-" evidence="11"/>
<keyword evidence="11" id="KW-0479">Metal-binding</keyword>
<evidence type="ECO:0000256" key="1">
    <source>
        <dbReference type="ARBA" id="ARBA00001947"/>
    </source>
</evidence>
<dbReference type="Proteomes" id="UP001300672">
    <property type="component" value="Chromosome"/>
</dbReference>
<evidence type="ECO:0000256" key="2">
    <source>
        <dbReference type="ARBA" id="ARBA00004141"/>
    </source>
</evidence>
<evidence type="ECO:0000256" key="5">
    <source>
        <dbReference type="ARBA" id="ARBA00022692"/>
    </source>
</evidence>
<dbReference type="GO" id="GO:0004222">
    <property type="term" value="F:metalloendopeptidase activity"/>
    <property type="evidence" value="ECO:0007669"/>
    <property type="project" value="InterPro"/>
</dbReference>
<dbReference type="InterPro" id="IPR004387">
    <property type="entry name" value="Pept_M50_Zn"/>
</dbReference>
<evidence type="ECO:0000256" key="11">
    <source>
        <dbReference type="RuleBase" id="RU362031"/>
    </source>
</evidence>
<dbReference type="SMART" id="SM00228">
    <property type="entry name" value="PDZ"/>
    <property type="match status" value="2"/>
</dbReference>
<proteinExistence type="inferred from homology"/>
<gene>
    <name evidence="13" type="primary">rseP</name>
    <name evidence="13" type="ORF">QJT80_06270</name>
</gene>
<comment type="similarity">
    <text evidence="3 11">Belongs to the peptidase M50B family.</text>
</comment>
<keyword evidence="6 11" id="KW-0378">Hydrolase</keyword>
<dbReference type="SUPFAM" id="SSF50156">
    <property type="entry name" value="PDZ domain-like"/>
    <property type="match status" value="2"/>
</dbReference>
<dbReference type="Pfam" id="PF02163">
    <property type="entry name" value="Peptidase_M50"/>
    <property type="match status" value="1"/>
</dbReference>
<dbReference type="CDD" id="cd06163">
    <property type="entry name" value="S2P-M50_PDZ_RseP-like"/>
    <property type="match status" value="2"/>
</dbReference>
<feature type="transmembrane region" description="Helical" evidence="11">
    <location>
        <begin position="430"/>
        <end position="448"/>
    </location>
</feature>
<dbReference type="InterPro" id="IPR041489">
    <property type="entry name" value="PDZ_6"/>
</dbReference>
<evidence type="ECO:0000256" key="8">
    <source>
        <dbReference type="ARBA" id="ARBA00022989"/>
    </source>
</evidence>
<evidence type="ECO:0000259" key="12">
    <source>
        <dbReference type="SMART" id="SM00228"/>
    </source>
</evidence>
<evidence type="ECO:0000256" key="10">
    <source>
        <dbReference type="ARBA" id="ARBA00023136"/>
    </source>
</evidence>
<comment type="cofactor">
    <cofactor evidence="1 11">
        <name>Zn(2+)</name>
        <dbReference type="ChEBI" id="CHEBI:29105"/>
    </cofactor>
</comment>
<organism evidence="13">
    <name type="scientific">Candidatus Thiocaldithrix dubininis</name>
    <dbReference type="NCBI Taxonomy" id="3080823"/>
    <lineage>
        <taxon>Bacteria</taxon>
        <taxon>Pseudomonadati</taxon>
        <taxon>Pseudomonadota</taxon>
        <taxon>Gammaproteobacteria</taxon>
        <taxon>Thiotrichales</taxon>
        <taxon>Thiotrichaceae</taxon>
        <taxon>Candidatus Thiocaldithrix</taxon>
    </lineage>
</organism>
<keyword evidence="4" id="KW-0645">Protease</keyword>
<evidence type="ECO:0000256" key="9">
    <source>
        <dbReference type="ARBA" id="ARBA00023049"/>
    </source>
</evidence>
<feature type="transmembrane region" description="Helical" evidence="11">
    <location>
        <begin position="103"/>
        <end position="127"/>
    </location>
</feature>
<dbReference type="InterPro" id="IPR001478">
    <property type="entry name" value="PDZ"/>
</dbReference>
<dbReference type="InterPro" id="IPR036034">
    <property type="entry name" value="PDZ_sf"/>
</dbReference>
<keyword evidence="9 11" id="KW-0482">Metalloprotease</keyword>
<evidence type="ECO:0000256" key="7">
    <source>
        <dbReference type="ARBA" id="ARBA00022833"/>
    </source>
</evidence>
<dbReference type="KEGG" id="tdu:QJT80_06270"/>
<dbReference type="CDD" id="cd23081">
    <property type="entry name" value="cpPDZ_EcRseP-like"/>
    <property type="match status" value="1"/>
</dbReference>
<evidence type="ECO:0000256" key="3">
    <source>
        <dbReference type="ARBA" id="ARBA00007931"/>
    </source>
</evidence>